<dbReference type="GO" id="GO:0016989">
    <property type="term" value="F:sigma factor antagonist activity"/>
    <property type="evidence" value="ECO:0007669"/>
    <property type="project" value="TreeGrafter"/>
</dbReference>
<dbReference type="PANTHER" id="PTHR30273:SF2">
    <property type="entry name" value="PROTEIN FECR"/>
    <property type="match status" value="1"/>
</dbReference>
<dbReference type="PIRSF" id="PIRSF018266">
    <property type="entry name" value="FecR"/>
    <property type="match status" value="1"/>
</dbReference>
<name>A0A1M5JKR0_9BACT</name>
<gene>
    <name evidence="4" type="ORF">SAMN05443144_12743</name>
</gene>
<proteinExistence type="predicted"/>
<evidence type="ECO:0000259" key="3">
    <source>
        <dbReference type="Pfam" id="PF16344"/>
    </source>
</evidence>
<evidence type="ECO:0000259" key="2">
    <source>
        <dbReference type="Pfam" id="PF04773"/>
    </source>
</evidence>
<dbReference type="InterPro" id="IPR012373">
    <property type="entry name" value="Ferrdict_sens_TM"/>
</dbReference>
<evidence type="ECO:0000313" key="4">
    <source>
        <dbReference type="EMBL" id="SHG40995.1"/>
    </source>
</evidence>
<keyword evidence="5" id="KW-1185">Reference proteome</keyword>
<dbReference type="AlphaFoldDB" id="A0A1M5JKR0"/>
<keyword evidence="1" id="KW-1133">Transmembrane helix</keyword>
<dbReference type="InterPro" id="IPR032508">
    <property type="entry name" value="FecR_C"/>
</dbReference>
<evidence type="ECO:0000313" key="5">
    <source>
        <dbReference type="Proteomes" id="UP000184041"/>
    </source>
</evidence>
<keyword evidence="1" id="KW-0812">Transmembrane</keyword>
<dbReference type="Gene3D" id="3.55.50.30">
    <property type="match status" value="1"/>
</dbReference>
<keyword evidence="1" id="KW-0472">Membrane</keyword>
<dbReference type="PANTHER" id="PTHR30273">
    <property type="entry name" value="PERIPLASMIC SIGNAL SENSOR AND SIGMA FACTOR ACTIVATOR FECR-RELATED"/>
    <property type="match status" value="1"/>
</dbReference>
<dbReference type="InterPro" id="IPR006860">
    <property type="entry name" value="FecR"/>
</dbReference>
<dbReference type="OrthoDB" id="1452822at2"/>
<feature type="transmembrane region" description="Helical" evidence="1">
    <location>
        <begin position="109"/>
        <end position="128"/>
    </location>
</feature>
<accession>A0A1M5JKR0</accession>
<dbReference type="STRING" id="1194090.SAMN05443144_12743"/>
<dbReference type="Gene3D" id="2.60.120.1440">
    <property type="match status" value="1"/>
</dbReference>
<organism evidence="4 5">
    <name type="scientific">Fodinibius roseus</name>
    <dbReference type="NCBI Taxonomy" id="1194090"/>
    <lineage>
        <taxon>Bacteria</taxon>
        <taxon>Pseudomonadati</taxon>
        <taxon>Balneolota</taxon>
        <taxon>Balneolia</taxon>
        <taxon>Balneolales</taxon>
        <taxon>Balneolaceae</taxon>
        <taxon>Fodinibius</taxon>
    </lineage>
</organism>
<protein>
    <submittedName>
        <fullName evidence="4">FecR family protein</fullName>
    </submittedName>
</protein>
<dbReference type="EMBL" id="FQUS01000027">
    <property type="protein sequence ID" value="SHG40995.1"/>
    <property type="molecule type" value="Genomic_DNA"/>
</dbReference>
<reference evidence="4 5" key="1">
    <citation type="submission" date="2016-11" db="EMBL/GenBank/DDBJ databases">
        <authorList>
            <person name="Jaros S."/>
            <person name="Januszkiewicz K."/>
            <person name="Wedrychowicz H."/>
        </authorList>
    </citation>
    <scope>NUCLEOTIDE SEQUENCE [LARGE SCALE GENOMIC DNA]</scope>
    <source>
        <strain evidence="4 5">DSM 21986</strain>
    </source>
</reference>
<dbReference type="RefSeq" id="WP_073067877.1">
    <property type="nucleotide sequence ID" value="NZ_FQUS01000027.1"/>
</dbReference>
<dbReference type="Pfam" id="PF16344">
    <property type="entry name" value="FecR_C"/>
    <property type="match status" value="1"/>
</dbReference>
<evidence type="ECO:0000256" key="1">
    <source>
        <dbReference type="SAM" id="Phobius"/>
    </source>
</evidence>
<dbReference type="Proteomes" id="UP000184041">
    <property type="component" value="Unassembled WGS sequence"/>
</dbReference>
<feature type="domain" description="FecR protein" evidence="2">
    <location>
        <begin position="143"/>
        <end position="239"/>
    </location>
</feature>
<sequence>MDQQISWKLLARYFAGELNREKHAEITSWIKADPKREAQVDKLYKIWRESGELPYRVDEEAAWKSLSRDMDELDNAPYNVRQQNGGAESKISVLHKITNRSADHTARRVIMTAAAAILLVVGLFAYYGSLNKSGEPDIGIRELVAGEGERGTYILNDSTRIILHAGSRLEIPLNFNISKRELYLEGEAYFEVTHNPDKPFVVRSRNAYTRVLGTKFLVQAWSEKDDVDRVEVVVSEGKVAFGNNSTDDTAKPEEAIVSRNQKGVLSGSDRPVVTDNADLEWYLGWTEDRMVFDNRPLSDIIPRLERWYDVTITTADQQIASKTLTAEIDVSQSMGEVMRNIALSLDLNMEREDRVVRFSRRGENVNGK</sequence>
<feature type="domain" description="Protein FecR C-terminal" evidence="3">
    <location>
        <begin position="289"/>
        <end position="356"/>
    </location>
</feature>
<dbReference type="Pfam" id="PF04773">
    <property type="entry name" value="FecR"/>
    <property type="match status" value="1"/>
</dbReference>